<reference evidence="1 2" key="2">
    <citation type="journal article" date="2011" name="ISME J.">
        <title>RNA-seq reveals cooperative metabolic interactions between two termite-gut spirochete species in co-culture.</title>
        <authorList>
            <person name="Rosenthal A.Z."/>
            <person name="Matson E.G."/>
            <person name="Eldar A."/>
            <person name="Leadbetter J.R."/>
        </authorList>
    </citation>
    <scope>NUCLEOTIDE SEQUENCE [LARGE SCALE GENOMIC DNA]</scope>
    <source>
        <strain evidence="2">ATCC BAA-887 / DSM 12427 / ZAS-2</strain>
    </source>
</reference>
<gene>
    <name evidence="1" type="ordered locus">TREPR_1726</name>
</gene>
<dbReference type="HOGENOM" id="CLU_2157247_0_0_12"/>
<dbReference type="AlphaFoldDB" id="F5YMU3"/>
<evidence type="ECO:0000313" key="1">
    <source>
        <dbReference type="EMBL" id="AEF83684.1"/>
    </source>
</evidence>
<reference evidence="2" key="1">
    <citation type="submission" date="2009-12" db="EMBL/GenBank/DDBJ databases">
        <title>Complete sequence of Treponema primitia strain ZAS-2.</title>
        <authorList>
            <person name="Tetu S.G."/>
            <person name="Matson E."/>
            <person name="Ren Q."/>
            <person name="Seshadri R."/>
            <person name="Elbourne L."/>
            <person name="Hassan K.A."/>
            <person name="Durkin A."/>
            <person name="Radune D."/>
            <person name="Mohamoud Y."/>
            <person name="Shay R."/>
            <person name="Jin S."/>
            <person name="Zhang X."/>
            <person name="Lucey K."/>
            <person name="Ballor N.R."/>
            <person name="Ottesen E."/>
            <person name="Rosenthal R."/>
            <person name="Allen A."/>
            <person name="Leadbetter J.R."/>
            <person name="Paulsen I.T."/>
        </authorList>
    </citation>
    <scope>NUCLEOTIDE SEQUENCE [LARGE SCALE GENOMIC DNA]</scope>
    <source>
        <strain evidence="2">ATCC BAA-887 / DSM 12427 / ZAS-2</strain>
    </source>
</reference>
<accession>F5YMU3</accession>
<dbReference type="RefSeq" id="WP_015708400.1">
    <property type="nucleotide sequence ID" value="NC_015578.1"/>
</dbReference>
<dbReference type="KEGG" id="tpi:TREPR_1726"/>
<protein>
    <submittedName>
        <fullName evidence="1">Uncharacterized protein</fullName>
    </submittedName>
</protein>
<dbReference type="STRING" id="545694.TREPR_1726"/>
<organism evidence="1 2">
    <name type="scientific">Treponema primitia (strain ATCC BAA-887 / DSM 12427 / ZAS-2)</name>
    <dbReference type="NCBI Taxonomy" id="545694"/>
    <lineage>
        <taxon>Bacteria</taxon>
        <taxon>Pseudomonadati</taxon>
        <taxon>Spirochaetota</taxon>
        <taxon>Spirochaetia</taxon>
        <taxon>Spirochaetales</taxon>
        <taxon>Treponemataceae</taxon>
        <taxon>Treponema</taxon>
    </lineage>
</organism>
<dbReference type="OrthoDB" id="342681at2"/>
<proteinExistence type="predicted"/>
<dbReference type="EMBL" id="CP001843">
    <property type="protein sequence ID" value="AEF83684.1"/>
    <property type="molecule type" value="Genomic_DNA"/>
</dbReference>
<dbReference type="eggNOG" id="ENOG502ZPBI">
    <property type="taxonomic scope" value="Bacteria"/>
</dbReference>
<keyword evidence="2" id="KW-1185">Reference proteome</keyword>
<dbReference type="Proteomes" id="UP000009223">
    <property type="component" value="Chromosome"/>
</dbReference>
<name>F5YMU3_TREPZ</name>
<evidence type="ECO:0000313" key="2">
    <source>
        <dbReference type="Proteomes" id="UP000009223"/>
    </source>
</evidence>
<sequence>MDYKKVFGRFEGQNGFIKTIARPSMDGSQKAALNRKGNVLYNSGDIEGARRIFLTTGYSDGLSRVGDYYKSQGRDLDALRMYWMAPDKHKAEPIVQRLSVVIQQLIHEEEVRSDE</sequence>